<comment type="caution">
    <text evidence="1">The sequence shown here is derived from an EMBL/GenBank/DDBJ whole genome shotgun (WGS) entry which is preliminary data.</text>
</comment>
<evidence type="ECO:0000313" key="1">
    <source>
        <dbReference type="EMBL" id="TMS38194.1"/>
    </source>
</evidence>
<dbReference type="EMBL" id="AZBU02000001">
    <property type="protein sequence ID" value="TMS38194.1"/>
    <property type="molecule type" value="Genomic_DNA"/>
</dbReference>
<accession>A0A4U8UYJ9</accession>
<gene>
    <name evidence="1" type="ORF">L596_004970</name>
</gene>
<proteinExistence type="predicted"/>
<dbReference type="Proteomes" id="UP000298663">
    <property type="component" value="Unassembled WGS sequence"/>
</dbReference>
<evidence type="ECO:0000313" key="2">
    <source>
        <dbReference type="Proteomes" id="UP000298663"/>
    </source>
</evidence>
<organism evidence="1 2">
    <name type="scientific">Steinernema carpocapsae</name>
    <name type="common">Entomopathogenic nematode</name>
    <dbReference type="NCBI Taxonomy" id="34508"/>
    <lineage>
        <taxon>Eukaryota</taxon>
        <taxon>Metazoa</taxon>
        <taxon>Ecdysozoa</taxon>
        <taxon>Nematoda</taxon>
        <taxon>Chromadorea</taxon>
        <taxon>Rhabditida</taxon>
        <taxon>Tylenchina</taxon>
        <taxon>Panagrolaimomorpha</taxon>
        <taxon>Strongyloidoidea</taxon>
        <taxon>Steinernematidae</taxon>
        <taxon>Steinernema</taxon>
    </lineage>
</organism>
<dbReference type="AlphaFoldDB" id="A0A4U8UYJ9"/>
<reference evidence="1 2" key="1">
    <citation type="journal article" date="2015" name="Genome Biol.">
        <title>Comparative genomics of Steinernema reveals deeply conserved gene regulatory networks.</title>
        <authorList>
            <person name="Dillman A.R."/>
            <person name="Macchietto M."/>
            <person name="Porter C.F."/>
            <person name="Rogers A."/>
            <person name="Williams B."/>
            <person name="Antoshechkin I."/>
            <person name="Lee M.M."/>
            <person name="Goodwin Z."/>
            <person name="Lu X."/>
            <person name="Lewis E.E."/>
            <person name="Goodrich-Blair H."/>
            <person name="Stock S.P."/>
            <person name="Adams B.J."/>
            <person name="Sternberg P.W."/>
            <person name="Mortazavi A."/>
        </authorList>
    </citation>
    <scope>NUCLEOTIDE SEQUENCE [LARGE SCALE GENOMIC DNA]</scope>
    <source>
        <strain evidence="1 2">ALL</strain>
    </source>
</reference>
<sequence>MAPNSAKFRNLAVLCPAWIASSFRSWLIANTCTLRTIRICLCRRMCHCRSLSTLAIRRGRFFFCCHVVLAGLDAVAGDVSKRAKAMNETTHTTVGFGTKRWRENKPLKAASEHGDVPIHSNIFATRHRVLAFACGFTSANRKESPASKCSRVPSFNSNSV</sequence>
<name>A0A4U8UYJ9_STECR</name>
<reference evidence="1 2" key="2">
    <citation type="journal article" date="2019" name="G3 (Bethesda)">
        <title>Hybrid Assembly of the Genome of the Entomopathogenic Nematode Steinernema carpocapsae Identifies the X-Chromosome.</title>
        <authorList>
            <person name="Serra L."/>
            <person name="Macchietto M."/>
            <person name="Macias-Munoz A."/>
            <person name="McGill C.J."/>
            <person name="Rodriguez I.M."/>
            <person name="Rodriguez B."/>
            <person name="Murad R."/>
            <person name="Mortazavi A."/>
        </authorList>
    </citation>
    <scope>NUCLEOTIDE SEQUENCE [LARGE SCALE GENOMIC DNA]</scope>
    <source>
        <strain evidence="1 2">ALL</strain>
    </source>
</reference>
<keyword evidence="2" id="KW-1185">Reference proteome</keyword>
<protein>
    <submittedName>
        <fullName evidence="1">Uncharacterized protein</fullName>
    </submittedName>
</protein>